<proteinExistence type="predicted"/>
<feature type="transmembrane region" description="Helical" evidence="1">
    <location>
        <begin position="367"/>
        <end position="390"/>
    </location>
</feature>
<keyword evidence="3" id="KW-1185">Reference proteome</keyword>
<feature type="transmembrane region" description="Helical" evidence="1">
    <location>
        <begin position="598"/>
        <end position="619"/>
    </location>
</feature>
<feature type="transmembrane region" description="Helical" evidence="1">
    <location>
        <begin position="313"/>
        <end position="330"/>
    </location>
</feature>
<reference evidence="2 3" key="1">
    <citation type="submission" date="2024-08" db="EMBL/GenBank/DDBJ databases">
        <authorList>
            <person name="Cucini C."/>
            <person name="Frati F."/>
        </authorList>
    </citation>
    <scope>NUCLEOTIDE SEQUENCE [LARGE SCALE GENOMIC DNA]</scope>
</reference>
<protein>
    <submittedName>
        <fullName evidence="2">Uncharacterized protein</fullName>
    </submittedName>
</protein>
<name>A0ABP1QRN9_9HEXA</name>
<evidence type="ECO:0000313" key="2">
    <source>
        <dbReference type="EMBL" id="CAL8108395.1"/>
    </source>
</evidence>
<organism evidence="2 3">
    <name type="scientific">Orchesella dallaii</name>
    <dbReference type="NCBI Taxonomy" id="48710"/>
    <lineage>
        <taxon>Eukaryota</taxon>
        <taxon>Metazoa</taxon>
        <taxon>Ecdysozoa</taxon>
        <taxon>Arthropoda</taxon>
        <taxon>Hexapoda</taxon>
        <taxon>Collembola</taxon>
        <taxon>Entomobryomorpha</taxon>
        <taxon>Entomobryoidea</taxon>
        <taxon>Orchesellidae</taxon>
        <taxon>Orchesellinae</taxon>
        <taxon>Orchesella</taxon>
    </lineage>
</organism>
<keyword evidence="1" id="KW-0472">Membrane</keyword>
<accession>A0ABP1QRN9</accession>
<evidence type="ECO:0000313" key="3">
    <source>
        <dbReference type="Proteomes" id="UP001642540"/>
    </source>
</evidence>
<dbReference type="EMBL" id="CAXLJM020000040">
    <property type="protein sequence ID" value="CAL8108395.1"/>
    <property type="molecule type" value="Genomic_DNA"/>
</dbReference>
<evidence type="ECO:0000256" key="1">
    <source>
        <dbReference type="SAM" id="Phobius"/>
    </source>
</evidence>
<keyword evidence="1" id="KW-1133">Transmembrane helix</keyword>
<gene>
    <name evidence="2" type="ORF">ODALV1_LOCUS12964</name>
</gene>
<sequence>MSQSHKPDPFPDTSKLRDTANLLGLLFTKSMQSCKILFKLKATTFLQFALTQLIISSTATNILFDSSSEAGASSQPQVIQHDSLLNCSRSWLPWPAVKTLNKKHNLQIPSQSHLHNFYATSCRNKSSTTCLVFDRSKKVFSGVKWEFFSLVSCEFNQGENQNSHVYLLYQGVDIQMENPSQAQKLYVRLAQPNVMSPLLALAKRMNRRDFHNLQNISIFLPYAKLALEAGDSVNKTVLTMDKWEIEQDTVLPGFQTCMYSSLLITVNRKSFFNISNHQFRSPDMNYNFAYCASPSFKSVLNYDILLQPFTTKVWTSLLLALVLSTFALLRKISAREIISTFLSLSSTLVLMAVIFDKNIRLKRSALFVSWMYVAIVLSNFYTGILTSLLVKPVEEKTFGELKDLIGNNFSAIFPKYLPTQLLAIKDQLELQGEAKNDEIRPKHTTLVESLRILVGHNPDERNLLEPNFTEALAFHPKTTIFAPWPFAIMGRNKAQALIKASTVTHKSKFKRSCYIGKKLESATPALLCAFYPPGVEKLYHTYQIFVQAGIYFMYLNEFSAMNYASRVQDRLKVKSETVLAPDEDNQFEPMEVAQALRILLLLIILLAICSVCFGFEVIWDNFA</sequence>
<dbReference type="Proteomes" id="UP001642540">
    <property type="component" value="Unassembled WGS sequence"/>
</dbReference>
<keyword evidence="1" id="KW-0812">Transmembrane</keyword>
<comment type="caution">
    <text evidence="2">The sequence shown here is derived from an EMBL/GenBank/DDBJ whole genome shotgun (WGS) entry which is preliminary data.</text>
</comment>
<feature type="transmembrane region" description="Helical" evidence="1">
    <location>
        <begin position="337"/>
        <end position="355"/>
    </location>
</feature>